<dbReference type="RefSeq" id="WP_123353217.1">
    <property type="nucleotide sequence ID" value="NZ_CP027432.2"/>
</dbReference>
<feature type="domain" description="HDOD" evidence="1">
    <location>
        <begin position="16"/>
        <end position="91"/>
    </location>
</feature>
<evidence type="ECO:0000313" key="2">
    <source>
        <dbReference type="EMBL" id="QCI27488.1"/>
    </source>
</evidence>
<dbReference type="AlphaFoldDB" id="A0AAJ4RBF9"/>
<reference evidence="3 4" key="2">
    <citation type="submission" date="2018-11" db="EMBL/GenBank/DDBJ databases">
        <title>Genomic Encyclopedia of Type Strains, Phase IV (KMG-IV): sequencing the most valuable type-strain genomes for metagenomic binning, comparative biology and taxonomic classification.</title>
        <authorList>
            <person name="Goeker M."/>
        </authorList>
    </citation>
    <scope>NUCLEOTIDE SEQUENCE [LARGE SCALE GENOMIC DNA]</scope>
    <source>
        <strain evidence="3 4">DSM 27783</strain>
    </source>
</reference>
<reference evidence="2" key="3">
    <citation type="submission" date="2019-06" db="EMBL/GenBank/DDBJ databases">
        <title>A comparative analysis of the Nautiliaceae.</title>
        <authorList>
            <person name="Grosche A."/>
            <person name="Smedile F."/>
            <person name="Vetriani C."/>
        </authorList>
    </citation>
    <scope>NUCLEOTIDE SEQUENCE</scope>
    <source>
        <strain evidence="2">TB6</strain>
    </source>
</reference>
<gene>
    <name evidence="2" type="ORF">C6V80_00465</name>
    <name evidence="3" type="ORF">EDC58_1846</name>
</gene>
<proteinExistence type="predicted"/>
<dbReference type="Pfam" id="PF08668">
    <property type="entry name" value="HDOD"/>
    <property type="match status" value="1"/>
</dbReference>
<name>A0AAJ4RBF9_9BACT</name>
<reference evidence="5" key="1">
    <citation type="submission" date="2018-03" db="EMBL/GenBank/DDBJ databases">
        <title>A comparative analysis of the Nautiliaceae.</title>
        <authorList>
            <person name="Grosche A."/>
            <person name="Smedile F."/>
            <person name="Vetriani C."/>
        </authorList>
    </citation>
    <scope>NUCLEOTIDE SEQUENCE [LARGE SCALE GENOMIC DNA]</scope>
    <source>
        <strain evidence="5">TB6</strain>
    </source>
</reference>
<dbReference type="Gene3D" id="1.10.3210.10">
    <property type="entry name" value="Hypothetical protein af1432"/>
    <property type="match status" value="1"/>
</dbReference>
<evidence type="ECO:0000313" key="5">
    <source>
        <dbReference type="Proteomes" id="UP000298805"/>
    </source>
</evidence>
<organism evidence="3 4">
    <name type="scientific">Caminibacter pacificus</name>
    <dbReference type="NCBI Taxonomy" id="1424653"/>
    <lineage>
        <taxon>Bacteria</taxon>
        <taxon>Pseudomonadati</taxon>
        <taxon>Campylobacterota</taxon>
        <taxon>Epsilonproteobacteria</taxon>
        <taxon>Nautiliales</taxon>
        <taxon>Nautiliaceae</taxon>
        <taxon>Caminibacter</taxon>
    </lineage>
</organism>
<dbReference type="InterPro" id="IPR013976">
    <property type="entry name" value="HDOD"/>
</dbReference>
<dbReference type="EMBL" id="CP027432">
    <property type="protein sequence ID" value="QCI27488.1"/>
    <property type="molecule type" value="Genomic_DNA"/>
</dbReference>
<sequence>MLISKSDIIKYLKEIPPVPESVKACLDYLKQGELKKAALEADKDIVLKKQIESIVNSAAFSLPNKVEDTVQLFSMIGLEMAKSLVYSYLVKLLSPKEWKIFDINFADFQAAFMKMYEENMILEFGEDVYKKYAEIGAIVPAAVCVCDSLLGDKKEDLELILDAAPLEYGTLLKRMTGASLFGLAAKIAEIWGLEKEKTESLKKAECDVCDNEIAALIHFIFFYLSSKKQFLDLNSLIEFKPESIEKIPKTYERIINGS</sequence>
<evidence type="ECO:0000313" key="3">
    <source>
        <dbReference type="EMBL" id="ROR38927.1"/>
    </source>
</evidence>
<evidence type="ECO:0000259" key="1">
    <source>
        <dbReference type="Pfam" id="PF08668"/>
    </source>
</evidence>
<keyword evidence="5" id="KW-1185">Reference proteome</keyword>
<dbReference type="SUPFAM" id="SSF109604">
    <property type="entry name" value="HD-domain/PDEase-like"/>
    <property type="match status" value="1"/>
</dbReference>
<evidence type="ECO:0000313" key="4">
    <source>
        <dbReference type="Proteomes" id="UP000272781"/>
    </source>
</evidence>
<dbReference type="EMBL" id="RJVK01000005">
    <property type="protein sequence ID" value="ROR38927.1"/>
    <property type="molecule type" value="Genomic_DNA"/>
</dbReference>
<dbReference type="Proteomes" id="UP000298805">
    <property type="component" value="Chromosome"/>
</dbReference>
<protein>
    <submittedName>
        <fullName evidence="3">HDOD domain-containing protein</fullName>
    </submittedName>
</protein>
<accession>A0AAJ4RBF9</accession>
<dbReference type="Proteomes" id="UP000272781">
    <property type="component" value="Unassembled WGS sequence"/>
</dbReference>